<feature type="binding site" evidence="5">
    <location>
        <position position="335"/>
    </location>
    <ligand>
        <name>Zn(2+)</name>
        <dbReference type="ChEBI" id="CHEBI:29105"/>
    </ligand>
</feature>
<feature type="binding site" evidence="5">
    <location>
        <position position="364"/>
    </location>
    <ligand>
        <name>Zn(2+)</name>
        <dbReference type="ChEBI" id="CHEBI:29105"/>
    </ligand>
</feature>
<evidence type="ECO:0000313" key="8">
    <source>
        <dbReference type="Proteomes" id="UP000006727"/>
    </source>
</evidence>
<dbReference type="GO" id="GO:0005737">
    <property type="term" value="C:cytoplasm"/>
    <property type="evidence" value="ECO:0007669"/>
    <property type="project" value="UniProtKB-SubCell"/>
</dbReference>
<dbReference type="InParanoid" id="A0A7I4EK33"/>
<reference evidence="7 8" key="2">
    <citation type="journal article" date="2018" name="Plant J.">
        <title>The Physcomitrella patens chromosome-scale assembly reveals moss genome structure and evolution.</title>
        <authorList>
            <person name="Lang D."/>
            <person name="Ullrich K.K."/>
            <person name="Murat F."/>
            <person name="Fuchs J."/>
            <person name="Jenkins J."/>
            <person name="Haas F.B."/>
            <person name="Piednoel M."/>
            <person name="Gundlach H."/>
            <person name="Van Bel M."/>
            <person name="Meyberg R."/>
            <person name="Vives C."/>
            <person name="Morata J."/>
            <person name="Symeonidi A."/>
            <person name="Hiss M."/>
            <person name="Muchero W."/>
            <person name="Kamisugi Y."/>
            <person name="Saleh O."/>
            <person name="Blanc G."/>
            <person name="Decker E.L."/>
            <person name="van Gessel N."/>
            <person name="Grimwood J."/>
            <person name="Hayes R.D."/>
            <person name="Graham S.W."/>
            <person name="Gunter L.E."/>
            <person name="McDaniel S.F."/>
            <person name="Hoernstein S.N.W."/>
            <person name="Larsson A."/>
            <person name="Li F.W."/>
            <person name="Perroud P.F."/>
            <person name="Phillips J."/>
            <person name="Ranjan P."/>
            <person name="Rokshar D.S."/>
            <person name="Rothfels C.J."/>
            <person name="Schneider L."/>
            <person name="Shu S."/>
            <person name="Stevenson D.W."/>
            <person name="Thummler F."/>
            <person name="Tillich M."/>
            <person name="Villarreal Aguilar J.C."/>
            <person name="Widiez T."/>
            <person name="Wong G.K."/>
            <person name="Wymore A."/>
            <person name="Zhang Y."/>
            <person name="Zimmer A.D."/>
            <person name="Quatrano R.S."/>
            <person name="Mayer K.F.X."/>
            <person name="Goodstein D."/>
            <person name="Casacuberta J.M."/>
            <person name="Vandepoele K."/>
            <person name="Reski R."/>
            <person name="Cuming A.C."/>
            <person name="Tuskan G.A."/>
            <person name="Maumus F."/>
            <person name="Salse J."/>
            <person name="Schmutz J."/>
            <person name="Rensing S.A."/>
        </authorList>
    </citation>
    <scope>NUCLEOTIDE SEQUENCE [LARGE SCALE GENOMIC DNA]</scope>
    <source>
        <strain evidence="7 8">cv. Gransden 2004</strain>
    </source>
</reference>
<dbReference type="InterPro" id="IPR002616">
    <property type="entry name" value="tRNA_ribo_trans-like"/>
</dbReference>
<sequence length="414" mass="45438">MEFTVRACSGHGRVGSLRLASGLEFETPSLLMITRRGLPVVIPPEMLMDLHPDSRACQFTPMHFLEDPLAAVVAKAGGVHKLASLTGFAMVAVARDSLGNEIAGEEASNLGASFETSSGRRIVGLEKYMEVVNACKPDLWVSLPDEVPHWVPEKRNRESVDHTSQWLDHCLSLQHAEHGNRCLGVVVGAGSLEERARSAEQAATRNVAGFSLAGFGLGEDVAQRGFHLEVAIAKLPNDKLRHVCGLGSPEEVLQAVGAGIDLLDSTYPYMLTKECLAMTFPLKMEVPLRNADRDMQPTPDHGVASGFSLAKVNLRSATYGGGRIDETPLVTGCKCYTCKRHTKVYINQLLNSNETLAQTLLEIHNTYHYLEFFKAIRESIKADKFHEFRTWFTSQRQELGVLSLGNIPRVVSCN</sequence>
<dbReference type="SUPFAM" id="SSF51713">
    <property type="entry name" value="tRNA-guanine transglycosylase"/>
    <property type="match status" value="1"/>
</dbReference>
<proteinExistence type="inferred from homology"/>
<dbReference type="FunFam" id="3.20.20.105:FF:000003">
    <property type="entry name" value="Queuine tRNA-ribosyltransferase accessory subunit 2"/>
    <property type="match status" value="1"/>
</dbReference>
<name>A0A7I4EK33_PHYPA</name>
<dbReference type="InterPro" id="IPR036511">
    <property type="entry name" value="TGT-like_sf"/>
</dbReference>
<reference evidence="7 8" key="1">
    <citation type="journal article" date="2008" name="Science">
        <title>The Physcomitrella genome reveals evolutionary insights into the conquest of land by plants.</title>
        <authorList>
            <person name="Rensing S."/>
            <person name="Lang D."/>
            <person name="Zimmer A."/>
            <person name="Terry A."/>
            <person name="Salamov A."/>
            <person name="Shapiro H."/>
            <person name="Nishiyama T."/>
            <person name="Perroud P.-F."/>
            <person name="Lindquist E."/>
            <person name="Kamisugi Y."/>
            <person name="Tanahashi T."/>
            <person name="Sakakibara K."/>
            <person name="Fujita T."/>
            <person name="Oishi K."/>
            <person name="Shin-I T."/>
            <person name="Kuroki Y."/>
            <person name="Toyoda A."/>
            <person name="Suzuki Y."/>
            <person name="Hashimoto A."/>
            <person name="Yamaguchi K."/>
            <person name="Sugano A."/>
            <person name="Kohara Y."/>
            <person name="Fujiyama A."/>
            <person name="Anterola A."/>
            <person name="Aoki S."/>
            <person name="Ashton N."/>
            <person name="Barbazuk W.B."/>
            <person name="Barker E."/>
            <person name="Bennetzen J."/>
            <person name="Bezanilla M."/>
            <person name="Blankenship R."/>
            <person name="Cho S.H."/>
            <person name="Dutcher S."/>
            <person name="Estelle M."/>
            <person name="Fawcett J.A."/>
            <person name="Gundlach H."/>
            <person name="Hanada K."/>
            <person name="Heyl A."/>
            <person name="Hicks K.A."/>
            <person name="Hugh J."/>
            <person name="Lohr M."/>
            <person name="Mayer K."/>
            <person name="Melkozernov A."/>
            <person name="Murata T."/>
            <person name="Nelson D."/>
            <person name="Pils B."/>
            <person name="Prigge M."/>
            <person name="Reiss B."/>
            <person name="Renner T."/>
            <person name="Rombauts S."/>
            <person name="Rushton P."/>
            <person name="Sanderfoot A."/>
            <person name="Schween G."/>
            <person name="Shiu S.-H."/>
            <person name="Stueber K."/>
            <person name="Theodoulou F.L."/>
            <person name="Tu H."/>
            <person name="Van de Peer Y."/>
            <person name="Verrier P.J."/>
            <person name="Waters E."/>
            <person name="Wood A."/>
            <person name="Yang L."/>
            <person name="Cove D."/>
            <person name="Cuming A."/>
            <person name="Hasebe M."/>
            <person name="Lucas S."/>
            <person name="Mishler D.B."/>
            <person name="Reski R."/>
            <person name="Grigoriev I."/>
            <person name="Quatrano R.S."/>
            <person name="Boore J.L."/>
        </authorList>
    </citation>
    <scope>NUCLEOTIDE SEQUENCE [LARGE SCALE GENOMIC DNA]</scope>
    <source>
        <strain evidence="7 8">cv. Gransden 2004</strain>
    </source>
</reference>
<dbReference type="Gene3D" id="3.20.20.105">
    <property type="entry name" value="Queuine tRNA-ribosyltransferase-like"/>
    <property type="match status" value="1"/>
</dbReference>
<dbReference type="RefSeq" id="XP_024384944.1">
    <property type="nucleotide sequence ID" value="XM_024529176.2"/>
</dbReference>
<keyword evidence="8" id="KW-1185">Reference proteome</keyword>
<evidence type="ECO:0000256" key="3">
    <source>
        <dbReference type="ARBA" id="ARBA00022723"/>
    </source>
</evidence>
<keyword evidence="1 5" id="KW-0963">Cytoplasm</keyword>
<dbReference type="InterPro" id="IPR050852">
    <property type="entry name" value="Queuine_tRNA-ribosyltrfase"/>
</dbReference>
<evidence type="ECO:0000256" key="5">
    <source>
        <dbReference type="HAMAP-Rule" id="MF_03043"/>
    </source>
</evidence>
<dbReference type="InterPro" id="IPR028592">
    <property type="entry name" value="QTRTD1"/>
</dbReference>
<dbReference type="GO" id="GO:0046872">
    <property type="term" value="F:metal ion binding"/>
    <property type="evidence" value="ECO:0007669"/>
    <property type="project" value="UniProtKB-KW"/>
</dbReference>
<comment type="function">
    <text evidence="5">Non-catalytic subunit of the queuine tRNA-ribosyltransferase (TGT) that catalyzes the base-exchange of a guanine (G) residue with queuine (Q) at position 34 (anticodon wobble position) in tRNAs with GU(N) anticodons (tRNA-Asp, -Asn, -His and -Tyr), resulting in the hypermodified nucleoside queuosine (7-(((4,5-cis-dihydroxy-2-cyclopenten-1-yl)amino)methyl)-7-deazaguanosine).</text>
</comment>
<dbReference type="Proteomes" id="UP000006727">
    <property type="component" value="Chromosome 9"/>
</dbReference>
<feature type="binding site" evidence="5">
    <location>
        <position position="333"/>
    </location>
    <ligand>
        <name>Zn(2+)</name>
        <dbReference type="ChEBI" id="CHEBI:29105"/>
    </ligand>
</feature>
<comment type="subcellular location">
    <subcellularLocation>
        <location evidence="5">Cytoplasm</location>
    </subcellularLocation>
</comment>
<keyword evidence="4 5" id="KW-0862">Zinc</keyword>
<dbReference type="HAMAP" id="MF_03043">
    <property type="entry name" value="QTRT2"/>
    <property type="match status" value="1"/>
</dbReference>
<dbReference type="GO" id="GO:0006400">
    <property type="term" value="P:tRNA modification"/>
    <property type="evidence" value="ECO:0007669"/>
    <property type="project" value="InterPro"/>
</dbReference>
<dbReference type="PANTHER" id="PTHR46064:SF1">
    <property type="entry name" value="QUEUINE TRNA-RIBOSYLTRANSFERASE ACCESSORY SUBUNIT 2"/>
    <property type="match status" value="1"/>
</dbReference>
<feature type="binding site" evidence="5">
    <location>
        <position position="338"/>
    </location>
    <ligand>
        <name>Zn(2+)</name>
        <dbReference type="ChEBI" id="CHEBI:29105"/>
    </ligand>
</feature>
<dbReference type="Pfam" id="PF01702">
    <property type="entry name" value="TGT"/>
    <property type="match status" value="1"/>
</dbReference>
<accession>A0A7I4EK33</accession>
<dbReference type="Gramene" id="Pp3c9_24070V3.6">
    <property type="protein sequence ID" value="Pp3c9_24070V3.6"/>
    <property type="gene ID" value="Pp3c9_24070"/>
</dbReference>
<comment type="subunit">
    <text evidence="5">Heterodimer of a catalytic subunit and an accessory subunit.</text>
</comment>
<comment type="cofactor">
    <cofactor evidence="5">
        <name>Zn(2+)</name>
        <dbReference type="ChEBI" id="CHEBI:29105"/>
    </cofactor>
    <text evidence="5">Binds 1 zinc ion per subunit.</text>
</comment>
<dbReference type="NCBIfam" id="TIGR00449">
    <property type="entry name" value="tgt_general"/>
    <property type="match status" value="1"/>
</dbReference>
<evidence type="ECO:0000259" key="6">
    <source>
        <dbReference type="Pfam" id="PF01702"/>
    </source>
</evidence>
<organism evidence="7 8">
    <name type="scientific">Physcomitrium patens</name>
    <name type="common">Spreading-leaved earth moss</name>
    <name type="synonym">Physcomitrella patens</name>
    <dbReference type="NCBI Taxonomy" id="3218"/>
    <lineage>
        <taxon>Eukaryota</taxon>
        <taxon>Viridiplantae</taxon>
        <taxon>Streptophyta</taxon>
        <taxon>Embryophyta</taxon>
        <taxon>Bryophyta</taxon>
        <taxon>Bryophytina</taxon>
        <taxon>Bryopsida</taxon>
        <taxon>Funariidae</taxon>
        <taxon>Funariales</taxon>
        <taxon>Funariaceae</taxon>
        <taxon>Physcomitrium</taxon>
    </lineage>
</organism>
<evidence type="ECO:0000256" key="2">
    <source>
        <dbReference type="ARBA" id="ARBA00022694"/>
    </source>
</evidence>
<evidence type="ECO:0000256" key="4">
    <source>
        <dbReference type="ARBA" id="ARBA00022833"/>
    </source>
</evidence>
<dbReference type="GO" id="GO:0008479">
    <property type="term" value="F:tRNA-guanosine(34) queuine transglycosylase activity"/>
    <property type="evidence" value="ECO:0007669"/>
    <property type="project" value="UniProtKB-UniRule"/>
</dbReference>
<dbReference type="GeneID" id="112286853"/>
<dbReference type="EMBL" id="ABEU02000009">
    <property type="status" value="NOT_ANNOTATED_CDS"/>
    <property type="molecule type" value="Genomic_DNA"/>
</dbReference>
<gene>
    <name evidence="7" type="primary">LOC112286853</name>
</gene>
<dbReference type="OrthoDB" id="27601at2759"/>
<protein>
    <recommendedName>
        <fullName evidence="5">Queuine tRNA-ribosyltransferase accessory subunit 2</fullName>
    </recommendedName>
    <alternativeName>
        <fullName evidence="5">Queuine tRNA-ribosyltransferase domain-containing protein 1</fullName>
    </alternativeName>
</protein>
<dbReference type="AlphaFoldDB" id="A0A7I4EK33"/>
<evidence type="ECO:0000256" key="1">
    <source>
        <dbReference type="ARBA" id="ARBA00022490"/>
    </source>
</evidence>
<evidence type="ECO:0000313" key="7">
    <source>
        <dbReference type="EnsemblPlants" id="Pp3c9_24070V3.6"/>
    </source>
</evidence>
<dbReference type="KEGG" id="ppp:112286853"/>
<feature type="domain" description="tRNA-guanine(15) transglycosylase-like" evidence="6">
    <location>
        <begin position="10"/>
        <end position="397"/>
    </location>
</feature>
<comment type="similarity">
    <text evidence="5">Belongs to the queuine tRNA-ribosyltransferase family. QTRT2 subfamily.</text>
</comment>
<dbReference type="PANTHER" id="PTHR46064">
    <property type="entry name" value="QUEUINE TRNA-RIBOSYLTRANSFERASE ACCESSORY SUBUNIT 2"/>
    <property type="match status" value="1"/>
</dbReference>
<keyword evidence="2 5" id="KW-0819">tRNA processing</keyword>
<keyword evidence="3 5" id="KW-0479">Metal-binding</keyword>
<dbReference type="EnsemblPlants" id="Pp3c9_24070V3.6">
    <property type="protein sequence ID" value="Pp3c9_24070V3.6"/>
    <property type="gene ID" value="Pp3c9_24070"/>
</dbReference>
<reference evidence="7" key="3">
    <citation type="submission" date="2020-12" db="UniProtKB">
        <authorList>
            <consortium name="EnsemblPlants"/>
        </authorList>
    </citation>
    <scope>IDENTIFICATION</scope>
</reference>